<feature type="transmembrane region" description="Helical" evidence="10">
    <location>
        <begin position="216"/>
        <end position="239"/>
    </location>
</feature>
<keyword evidence="5" id="KW-0552">Olfaction</keyword>
<evidence type="ECO:0000256" key="2">
    <source>
        <dbReference type="ARBA" id="ARBA00022475"/>
    </source>
</evidence>
<proteinExistence type="predicted"/>
<feature type="transmembrane region" description="Helical" evidence="10">
    <location>
        <begin position="936"/>
        <end position="954"/>
    </location>
</feature>
<feature type="non-terminal residue" evidence="11">
    <location>
        <position position="1"/>
    </location>
</feature>
<keyword evidence="6 10" id="KW-1133">Transmembrane helix</keyword>
<protein>
    <submittedName>
        <fullName evidence="11">OR13A protein</fullName>
    </submittedName>
</protein>
<evidence type="ECO:0000256" key="9">
    <source>
        <dbReference type="ARBA" id="ARBA00023224"/>
    </source>
</evidence>
<dbReference type="PANTHER" id="PTHR21137:SF35">
    <property type="entry name" value="ODORANT RECEPTOR 19A-RELATED"/>
    <property type="match status" value="1"/>
</dbReference>
<evidence type="ECO:0000256" key="5">
    <source>
        <dbReference type="ARBA" id="ARBA00022725"/>
    </source>
</evidence>
<feature type="transmembrane region" description="Helical" evidence="10">
    <location>
        <begin position="751"/>
        <end position="775"/>
    </location>
</feature>
<feature type="transmembrane region" description="Helical" evidence="10">
    <location>
        <begin position="77"/>
        <end position="98"/>
    </location>
</feature>
<comment type="subcellular location">
    <subcellularLocation>
        <location evidence="1">Cell membrane</location>
        <topology evidence="1">Multi-pass membrane protein</topology>
    </subcellularLocation>
</comment>
<feature type="transmembrane region" description="Helical" evidence="10">
    <location>
        <begin position="1344"/>
        <end position="1364"/>
    </location>
</feature>
<feature type="transmembrane region" description="Helical" evidence="10">
    <location>
        <begin position="455"/>
        <end position="473"/>
    </location>
</feature>
<gene>
    <name evidence="11" type="primary">Or13a_17</name>
    <name evidence="11" type="ORF">G6Z76_0013057</name>
</gene>
<dbReference type="Proteomes" id="UP000669903">
    <property type="component" value="Unassembled WGS sequence"/>
</dbReference>
<organism evidence="11 12">
    <name type="scientific">Acromyrmex charruanus</name>
    <dbReference type="NCBI Taxonomy" id="2715315"/>
    <lineage>
        <taxon>Eukaryota</taxon>
        <taxon>Metazoa</taxon>
        <taxon>Ecdysozoa</taxon>
        <taxon>Arthropoda</taxon>
        <taxon>Hexapoda</taxon>
        <taxon>Insecta</taxon>
        <taxon>Pterygota</taxon>
        <taxon>Neoptera</taxon>
        <taxon>Endopterygota</taxon>
        <taxon>Hymenoptera</taxon>
        <taxon>Apocrita</taxon>
        <taxon>Aculeata</taxon>
        <taxon>Formicoidea</taxon>
        <taxon>Formicidae</taxon>
        <taxon>Myrmicinae</taxon>
        <taxon>Acromyrmex</taxon>
    </lineage>
</organism>
<evidence type="ECO:0000256" key="7">
    <source>
        <dbReference type="ARBA" id="ARBA00023136"/>
    </source>
</evidence>
<feature type="transmembrane region" description="Helical" evidence="10">
    <location>
        <begin position="1174"/>
        <end position="1195"/>
    </location>
</feature>
<keyword evidence="7 10" id="KW-0472">Membrane</keyword>
<name>A0A836GCU5_9HYME</name>
<keyword evidence="3" id="KW-0716">Sensory transduction</keyword>
<feature type="transmembrane region" description="Helical" evidence="10">
    <location>
        <begin position="1081"/>
        <end position="1098"/>
    </location>
</feature>
<feature type="transmembrane region" description="Helical" evidence="10">
    <location>
        <begin position="982"/>
        <end position="1004"/>
    </location>
</feature>
<keyword evidence="12" id="KW-1185">Reference proteome</keyword>
<evidence type="ECO:0000313" key="12">
    <source>
        <dbReference type="Proteomes" id="UP000669903"/>
    </source>
</evidence>
<feature type="transmembrane region" description="Helical" evidence="10">
    <location>
        <begin position="868"/>
        <end position="888"/>
    </location>
</feature>
<evidence type="ECO:0000256" key="1">
    <source>
        <dbReference type="ARBA" id="ARBA00004651"/>
    </source>
</evidence>
<feature type="transmembrane region" description="Helical" evidence="10">
    <location>
        <begin position="836"/>
        <end position="856"/>
    </location>
</feature>
<feature type="transmembrane region" description="Helical" evidence="10">
    <location>
        <begin position="1310"/>
        <end position="1332"/>
    </location>
</feature>
<evidence type="ECO:0000313" key="11">
    <source>
        <dbReference type="EMBL" id="KAG5337446.1"/>
    </source>
</evidence>
<evidence type="ECO:0000256" key="10">
    <source>
        <dbReference type="SAM" id="Phobius"/>
    </source>
</evidence>
<keyword evidence="4 10" id="KW-0812">Transmembrane</keyword>
<dbReference type="GO" id="GO:0004984">
    <property type="term" value="F:olfactory receptor activity"/>
    <property type="evidence" value="ECO:0007669"/>
    <property type="project" value="InterPro"/>
</dbReference>
<keyword evidence="8" id="KW-0675">Receptor</keyword>
<keyword evidence="9" id="KW-0807">Transducer</keyword>
<feature type="transmembrane region" description="Helical" evidence="10">
    <location>
        <begin position="1223"/>
        <end position="1242"/>
    </location>
</feature>
<comment type="caution">
    <text evidence="11">The sequence shown here is derived from an EMBL/GenBank/DDBJ whole genome shotgun (WGS) entry which is preliminary data.</text>
</comment>
<dbReference type="Pfam" id="PF02949">
    <property type="entry name" value="7tm_6"/>
    <property type="match status" value="5"/>
</dbReference>
<dbReference type="GO" id="GO:0005886">
    <property type="term" value="C:plasma membrane"/>
    <property type="evidence" value="ECO:0007669"/>
    <property type="project" value="UniProtKB-SubCell"/>
</dbReference>
<feature type="transmembrane region" description="Helical" evidence="10">
    <location>
        <begin position="698"/>
        <end position="717"/>
    </location>
</feature>
<dbReference type="GO" id="GO:0007165">
    <property type="term" value="P:signal transduction"/>
    <property type="evidence" value="ECO:0007669"/>
    <property type="project" value="UniProtKB-KW"/>
</dbReference>
<evidence type="ECO:0000256" key="8">
    <source>
        <dbReference type="ARBA" id="ARBA00023170"/>
    </source>
</evidence>
<feature type="transmembrane region" description="Helical" evidence="10">
    <location>
        <begin position="608"/>
        <end position="630"/>
    </location>
</feature>
<feature type="non-terminal residue" evidence="11">
    <location>
        <position position="1439"/>
    </location>
</feature>
<reference evidence="11" key="1">
    <citation type="submission" date="2020-03" db="EMBL/GenBank/DDBJ databases">
        <title>Relaxed selection underlies rapid genomic changes in the transitions from sociality to social parasitism in ants.</title>
        <authorList>
            <person name="Bi X."/>
        </authorList>
    </citation>
    <scope>NUCLEOTIDE SEQUENCE</scope>
    <source>
        <strain evidence="11">BGI-DK2014a</strain>
        <tissue evidence="11">Whole body</tissue>
    </source>
</reference>
<evidence type="ECO:0000256" key="3">
    <source>
        <dbReference type="ARBA" id="ARBA00022606"/>
    </source>
</evidence>
<dbReference type="EMBL" id="JAANIC010003843">
    <property type="protein sequence ID" value="KAG5337446.1"/>
    <property type="molecule type" value="Genomic_DNA"/>
</dbReference>
<feature type="transmembrane region" description="Helical" evidence="10">
    <location>
        <begin position="421"/>
        <end position="443"/>
    </location>
</feature>
<sequence>MPQLTNMILAWGNVARMVEYVASANFSLMALCKLIGTWYHGETLRTLMISIMTDWMTSTNNRERNTMLNIAKRGRTLSVRCFVTMTGTVTFYICLNLLKFYRNVHQPQRNLVYRFSYPYNTQNTPNYEITFFTQLSGGMYSAMINCTIDTFISILVLHICAQLINLRMALNNLVDELAKGSISSSRFKKGLIAITMRHEHLIRYAEKFQIIVTSHLGIPIIKITFLSFYFSLVLTHLYFYCYSAEKLSTESTNMANGVYECKWYDIPPRDAKNLLFMIYRSTIPLKLTAGKFGTFSLEMFGTVRHLRRKIYYFTTPRRNLVYQLEIIQKSPNYEITYVIQLFGGAYSIFANYMIDSFVSVLVLHVCSQLINLRLTMNNLVNELANNSISSSRKERFKKDLAAIVVRHEHLIRNAKTIDGCYSSVLFMNLLFTTLQMCFIAFQIFTMITDNLKIPIVRMLFLLFYITFMLTHFYTYCYSAEKLMAEVKQLCTLMQPMQKNQNFQSTNMAYGVYECKWYGIPSKTAKDLMLIVYRSTIPLKLTAGKFGIFSLEMFGIVRCIYIYIYMRLLKKFYFVDLNYMFTTTRQFLRLFGIWPDPHMPLSDFRWPSIRLIIVICNISLYTFVPQMINVIRVWGNMTRMVEYFVSTNSSLMAMCKLIVTWYHGKKLQQLIVSIMTDWMTATNWERNMMLKSARHGRNISFRCCATVTGLLIMSFYLYTIRFIKIVHLPYRTLIYRIDNIQKSPTYEITYCIQFLGGMYSLLAIYTIDSFVSILVLHTCSQLTNLRMTLNNLVNEITKDSISSSRKESFKKGLAAIVVRHEHLIKNAKTIDSCYSSLLFMNILLAILQMCFIAFQIFTMITDHLKVSMIRIIFLSFYITYMMMHLYAYCYSAEKLMAESTNMAYGIFECKWYNLPSKDAKDLMFIVYRSKIPLKLTAGKFGIFSIEMFGLLNYIFNPIRQWLWIFGIWPDPQIPLNEFRRPSIRFIIVMCSVSLYVCGPQMMNVIRAAGSVTRMVENFSSANFSMLAVCKLLVTWYHGKTMIFLLKFDLLDLNYVFTLTRQWLWIFGIWPDPHIPLSEFRRPSIRFIIVTCTVSFYVSGPQIMNVLRAWGNLSRILENFVSATFSLMGVSKLIVTWYHGETLRPLMASIMADWITSTSDWERNTMLKISRRGRSLSFRCCFSATCLMTFYLSLHLLKFFKTINQPQRNLVYRLGNLQSSPFYEITYFLQLSGGAYSILANYTIDSFVSMLVLQVCAQLINLRTTLNNLINELVSKSISSSRFREGLAAIAVRHNHLIRNAKIIDGCYSPVLFMHVLAATFQICVITFQVFTIITDNMKVPVIKMTFLLFYFVVLLTNMYAYCYSAERLMTESTKMTYGVYECKWYDIPPKDAKDLMFIVYRSRIPLRLTIGKFGIFSLEMFGTVLKTSMGYLSALLAVKD</sequence>
<dbReference type="InterPro" id="IPR004117">
    <property type="entry name" value="7tm6_olfct_rcpt"/>
</dbReference>
<feature type="transmembrane region" description="Helical" evidence="10">
    <location>
        <begin position="1016"/>
        <end position="1036"/>
    </location>
</feature>
<dbReference type="PANTHER" id="PTHR21137">
    <property type="entry name" value="ODORANT RECEPTOR"/>
    <property type="match status" value="1"/>
</dbReference>
<evidence type="ECO:0000256" key="6">
    <source>
        <dbReference type="ARBA" id="ARBA00022989"/>
    </source>
</evidence>
<accession>A0A836GCU5</accession>
<feature type="transmembrane region" description="Helical" evidence="10">
    <location>
        <begin position="545"/>
        <end position="563"/>
    </location>
</feature>
<evidence type="ECO:0000256" key="4">
    <source>
        <dbReference type="ARBA" id="ARBA00022692"/>
    </source>
</evidence>
<keyword evidence="2" id="KW-1003">Cell membrane</keyword>
<feature type="transmembrane region" description="Helical" evidence="10">
    <location>
        <begin position="140"/>
        <end position="161"/>
    </location>
</feature>
<dbReference type="GO" id="GO:0005549">
    <property type="term" value="F:odorant binding"/>
    <property type="evidence" value="ECO:0007669"/>
    <property type="project" value="InterPro"/>
</dbReference>